<dbReference type="OrthoDB" id="5227693at2759"/>
<organism evidence="1 2">
    <name type="scientific">Tothia fuscella</name>
    <dbReference type="NCBI Taxonomy" id="1048955"/>
    <lineage>
        <taxon>Eukaryota</taxon>
        <taxon>Fungi</taxon>
        <taxon>Dikarya</taxon>
        <taxon>Ascomycota</taxon>
        <taxon>Pezizomycotina</taxon>
        <taxon>Dothideomycetes</taxon>
        <taxon>Pleosporomycetidae</taxon>
        <taxon>Venturiales</taxon>
        <taxon>Cylindrosympodiaceae</taxon>
        <taxon>Tothia</taxon>
    </lineage>
</organism>
<gene>
    <name evidence="1" type="ORF">EJ08DRAFT_358171</name>
</gene>
<name>A0A9P4NMF5_9PEZI</name>
<sequence length="288" mass="32292">MQTAQRLQARRGAADCLMIVLRTVIRASLFQYPISDSKLVITDTLGLLTPVFRPVCTGITYVVKPSTLVSDNIKLSRGPVELFLGDTVISLRGSLAGFCSELGNLLQHDRKPPYSTDSHRAHLESIHRIASGVLRDRKWKNGFGRPIIAFQGYANHNVISLLEMLHHAWDQATAFLSAHQITCRAVLGIHLDAMLDSWQDILRVQPANQLRDLEIASAAQRQLMKIYFGVCRKAAIASLTHLDPLLVEKIWISLLFRGICWHALHNFDDRVVAVPPQYLNSNLPIYIS</sequence>
<dbReference type="Proteomes" id="UP000800235">
    <property type="component" value="Unassembled WGS sequence"/>
</dbReference>
<accession>A0A9P4NMF5</accession>
<evidence type="ECO:0000313" key="2">
    <source>
        <dbReference type="Proteomes" id="UP000800235"/>
    </source>
</evidence>
<evidence type="ECO:0000313" key="1">
    <source>
        <dbReference type="EMBL" id="KAF2427219.1"/>
    </source>
</evidence>
<keyword evidence="2" id="KW-1185">Reference proteome</keyword>
<protein>
    <submittedName>
        <fullName evidence="1">Uncharacterized protein</fullName>
    </submittedName>
</protein>
<proteinExistence type="predicted"/>
<dbReference type="EMBL" id="MU007061">
    <property type="protein sequence ID" value="KAF2427219.1"/>
    <property type="molecule type" value="Genomic_DNA"/>
</dbReference>
<dbReference type="AlphaFoldDB" id="A0A9P4NMF5"/>
<reference evidence="1" key="1">
    <citation type="journal article" date="2020" name="Stud. Mycol.">
        <title>101 Dothideomycetes genomes: a test case for predicting lifestyles and emergence of pathogens.</title>
        <authorList>
            <person name="Haridas S."/>
            <person name="Albert R."/>
            <person name="Binder M."/>
            <person name="Bloem J."/>
            <person name="Labutti K."/>
            <person name="Salamov A."/>
            <person name="Andreopoulos B."/>
            <person name="Baker S."/>
            <person name="Barry K."/>
            <person name="Bills G."/>
            <person name="Bluhm B."/>
            <person name="Cannon C."/>
            <person name="Castanera R."/>
            <person name="Culley D."/>
            <person name="Daum C."/>
            <person name="Ezra D."/>
            <person name="Gonzalez J."/>
            <person name="Henrissat B."/>
            <person name="Kuo A."/>
            <person name="Liang C."/>
            <person name="Lipzen A."/>
            <person name="Lutzoni F."/>
            <person name="Magnuson J."/>
            <person name="Mondo S."/>
            <person name="Nolan M."/>
            <person name="Ohm R."/>
            <person name="Pangilinan J."/>
            <person name="Park H.-J."/>
            <person name="Ramirez L."/>
            <person name="Alfaro M."/>
            <person name="Sun H."/>
            <person name="Tritt A."/>
            <person name="Yoshinaga Y."/>
            <person name="Zwiers L.-H."/>
            <person name="Turgeon B."/>
            <person name="Goodwin S."/>
            <person name="Spatafora J."/>
            <person name="Crous P."/>
            <person name="Grigoriev I."/>
        </authorList>
    </citation>
    <scope>NUCLEOTIDE SEQUENCE</scope>
    <source>
        <strain evidence="1">CBS 130266</strain>
    </source>
</reference>
<comment type="caution">
    <text evidence="1">The sequence shown here is derived from an EMBL/GenBank/DDBJ whole genome shotgun (WGS) entry which is preliminary data.</text>
</comment>